<comment type="caution">
    <text evidence="1">The sequence shown here is derived from an EMBL/GenBank/DDBJ whole genome shotgun (WGS) entry which is preliminary data.</text>
</comment>
<accession>A0A4Z2GIS2</accession>
<dbReference type="AlphaFoldDB" id="A0A4Z2GIS2"/>
<keyword evidence="2" id="KW-1185">Reference proteome</keyword>
<sequence length="70" mass="7992">MAKCGKLATGGNNNNNMYLATCPFVHQVDDITVFIAWGEREREKRPRSSETWRPLVLFLFGKALHVKTLN</sequence>
<organism evidence="1 2">
    <name type="scientific">Liparis tanakae</name>
    <name type="common">Tanaka's snailfish</name>
    <dbReference type="NCBI Taxonomy" id="230148"/>
    <lineage>
        <taxon>Eukaryota</taxon>
        <taxon>Metazoa</taxon>
        <taxon>Chordata</taxon>
        <taxon>Craniata</taxon>
        <taxon>Vertebrata</taxon>
        <taxon>Euteleostomi</taxon>
        <taxon>Actinopterygii</taxon>
        <taxon>Neopterygii</taxon>
        <taxon>Teleostei</taxon>
        <taxon>Neoteleostei</taxon>
        <taxon>Acanthomorphata</taxon>
        <taxon>Eupercaria</taxon>
        <taxon>Perciformes</taxon>
        <taxon>Cottioidei</taxon>
        <taxon>Cottales</taxon>
        <taxon>Liparidae</taxon>
        <taxon>Liparis</taxon>
    </lineage>
</organism>
<protein>
    <submittedName>
        <fullName evidence="1">Uncharacterized protein</fullName>
    </submittedName>
</protein>
<reference evidence="1 2" key="1">
    <citation type="submission" date="2019-03" db="EMBL/GenBank/DDBJ databases">
        <title>First draft genome of Liparis tanakae, snailfish: a comprehensive survey of snailfish specific genes.</title>
        <authorList>
            <person name="Kim W."/>
            <person name="Song I."/>
            <person name="Jeong J.-H."/>
            <person name="Kim D."/>
            <person name="Kim S."/>
            <person name="Ryu S."/>
            <person name="Song J.Y."/>
            <person name="Lee S.K."/>
        </authorList>
    </citation>
    <scope>NUCLEOTIDE SEQUENCE [LARGE SCALE GENOMIC DNA]</scope>
    <source>
        <tissue evidence="1">Muscle</tissue>
    </source>
</reference>
<name>A0A4Z2GIS2_9TELE</name>
<proteinExistence type="predicted"/>
<evidence type="ECO:0000313" key="1">
    <source>
        <dbReference type="EMBL" id="TNN53249.1"/>
    </source>
</evidence>
<evidence type="ECO:0000313" key="2">
    <source>
        <dbReference type="Proteomes" id="UP000314294"/>
    </source>
</evidence>
<dbReference type="Proteomes" id="UP000314294">
    <property type="component" value="Unassembled WGS sequence"/>
</dbReference>
<gene>
    <name evidence="1" type="ORF">EYF80_036540</name>
</gene>
<dbReference type="EMBL" id="SRLO01000521">
    <property type="protein sequence ID" value="TNN53249.1"/>
    <property type="molecule type" value="Genomic_DNA"/>
</dbReference>